<organism evidence="10 11">
    <name type="scientific">Glarea lozoyensis (strain ATCC 20868 / MF5171)</name>
    <dbReference type="NCBI Taxonomy" id="1116229"/>
    <lineage>
        <taxon>Eukaryota</taxon>
        <taxon>Fungi</taxon>
        <taxon>Dikarya</taxon>
        <taxon>Ascomycota</taxon>
        <taxon>Pezizomycotina</taxon>
        <taxon>Leotiomycetes</taxon>
        <taxon>Helotiales</taxon>
        <taxon>Helotiaceae</taxon>
        <taxon>Glarea</taxon>
    </lineage>
</organism>
<feature type="region of interest" description="Disordered" evidence="9">
    <location>
        <begin position="32"/>
        <end position="58"/>
    </location>
</feature>
<sequence>MATPPQFAPPSTASLEIDTLPVLYALLSRLQPPASSGAAGSPPAATPSINTPSLADPTAPLRLKDIPIATDGVKHKLQKARKEVKGFPDVERTIAEQEEEIRELQEKIREQKEVLRGLADVGNAVKTEKEK</sequence>
<comment type="similarity">
    <text evidence="2 7">Belongs to the Mediator complex subunit 9 family.</text>
</comment>
<dbReference type="GO" id="GO:0006357">
    <property type="term" value="P:regulation of transcription by RNA polymerase II"/>
    <property type="evidence" value="ECO:0007669"/>
    <property type="project" value="InterPro"/>
</dbReference>
<keyword evidence="8" id="KW-0175">Coiled coil</keyword>
<dbReference type="GO" id="GO:0016592">
    <property type="term" value="C:mediator complex"/>
    <property type="evidence" value="ECO:0007669"/>
    <property type="project" value="InterPro"/>
</dbReference>
<gene>
    <name evidence="7" type="primary">MED9</name>
    <name evidence="10" type="ORF">GLAREA_02885</name>
</gene>
<accession>S3D4G6</accession>
<keyword evidence="4 7" id="KW-0010">Activator</keyword>
<evidence type="ECO:0000313" key="10">
    <source>
        <dbReference type="EMBL" id="EPE26971.1"/>
    </source>
</evidence>
<feature type="compositionally biased region" description="Low complexity" evidence="9">
    <location>
        <begin position="32"/>
        <end position="48"/>
    </location>
</feature>
<evidence type="ECO:0000313" key="11">
    <source>
        <dbReference type="Proteomes" id="UP000016922"/>
    </source>
</evidence>
<dbReference type="HOGENOM" id="CLU_097220_2_0_1"/>
<dbReference type="GO" id="GO:0003712">
    <property type="term" value="F:transcription coregulator activity"/>
    <property type="evidence" value="ECO:0007669"/>
    <property type="project" value="InterPro"/>
</dbReference>
<protein>
    <recommendedName>
        <fullName evidence="7">Mediator of RNA polymerase II transcription subunit 9</fullName>
    </recommendedName>
    <alternativeName>
        <fullName evidence="7">Mediator complex subunit 9</fullName>
    </alternativeName>
</protein>
<evidence type="ECO:0000256" key="4">
    <source>
        <dbReference type="ARBA" id="ARBA00023159"/>
    </source>
</evidence>
<feature type="coiled-coil region" evidence="8">
    <location>
        <begin position="87"/>
        <end position="121"/>
    </location>
</feature>
<evidence type="ECO:0000256" key="2">
    <source>
        <dbReference type="ARBA" id="ARBA00008089"/>
    </source>
</evidence>
<evidence type="ECO:0000256" key="3">
    <source>
        <dbReference type="ARBA" id="ARBA00023015"/>
    </source>
</evidence>
<comment type="subcellular location">
    <subcellularLocation>
        <location evidence="1 7">Nucleus</location>
    </subcellularLocation>
</comment>
<comment type="subunit">
    <text evidence="7">Component of the Mediator complex.</text>
</comment>
<name>S3D4G6_GLAL2</name>
<comment type="function">
    <text evidence="7">Component of the Mediator complex, a coactivator involved in the regulated transcription of nearly all RNA polymerase II-dependent genes. Mediator functions as a bridge to convey information from gene-specific regulatory proteins to the basal RNA polymerase II transcription machinery. Mediator is recruited to promoters by direct interactions with regulatory proteins and serves as a scaffold for the assembly of a functional preinitiation complex with RNA polymerase II and the general transcription factors.</text>
</comment>
<evidence type="ECO:0000256" key="1">
    <source>
        <dbReference type="ARBA" id="ARBA00004123"/>
    </source>
</evidence>
<reference evidence="10 11" key="1">
    <citation type="journal article" date="2013" name="BMC Genomics">
        <title>Genomics-driven discovery of the pneumocandin biosynthetic gene cluster in the fungus Glarea lozoyensis.</title>
        <authorList>
            <person name="Chen L."/>
            <person name="Yue Q."/>
            <person name="Zhang X."/>
            <person name="Xiang M."/>
            <person name="Wang C."/>
            <person name="Li S."/>
            <person name="Che Y."/>
            <person name="Ortiz-Lopez F.J."/>
            <person name="Bills G.F."/>
            <person name="Liu X."/>
            <person name="An Z."/>
        </authorList>
    </citation>
    <scope>NUCLEOTIDE SEQUENCE [LARGE SCALE GENOMIC DNA]</scope>
    <source>
        <strain evidence="11">ATCC 20868 / MF5171</strain>
    </source>
</reference>
<keyword evidence="11" id="KW-1185">Reference proteome</keyword>
<evidence type="ECO:0000256" key="8">
    <source>
        <dbReference type="SAM" id="Coils"/>
    </source>
</evidence>
<evidence type="ECO:0000256" key="6">
    <source>
        <dbReference type="ARBA" id="ARBA00023242"/>
    </source>
</evidence>
<dbReference type="STRING" id="1116229.S3D4G6"/>
<dbReference type="GeneID" id="19461941"/>
<dbReference type="EMBL" id="KE145370">
    <property type="protein sequence ID" value="EPE26971.1"/>
    <property type="molecule type" value="Genomic_DNA"/>
</dbReference>
<keyword evidence="3 7" id="KW-0805">Transcription regulation</keyword>
<dbReference type="InterPro" id="IPR011425">
    <property type="entry name" value="Med9"/>
</dbReference>
<proteinExistence type="inferred from homology"/>
<dbReference type="KEGG" id="glz:GLAREA_02885"/>
<dbReference type="AlphaFoldDB" id="S3D4G6"/>
<evidence type="ECO:0000256" key="5">
    <source>
        <dbReference type="ARBA" id="ARBA00023163"/>
    </source>
</evidence>
<evidence type="ECO:0000256" key="7">
    <source>
        <dbReference type="RuleBase" id="RU364145"/>
    </source>
</evidence>
<dbReference type="RefSeq" id="XP_008086161.1">
    <property type="nucleotide sequence ID" value="XM_008087970.1"/>
</dbReference>
<keyword evidence="6 7" id="KW-0539">Nucleus</keyword>
<dbReference type="Pfam" id="PF07544">
    <property type="entry name" value="Med9"/>
    <property type="match status" value="1"/>
</dbReference>
<keyword evidence="5 7" id="KW-0804">Transcription</keyword>
<dbReference type="OMA" id="PDMHRTI"/>
<evidence type="ECO:0000256" key="9">
    <source>
        <dbReference type="SAM" id="MobiDB-lite"/>
    </source>
</evidence>
<dbReference type="OrthoDB" id="5414694at2759"/>
<dbReference type="eggNOG" id="ENOG502SW8C">
    <property type="taxonomic scope" value="Eukaryota"/>
</dbReference>
<dbReference type="Proteomes" id="UP000016922">
    <property type="component" value="Unassembled WGS sequence"/>
</dbReference>